<evidence type="ECO:0000313" key="4">
    <source>
        <dbReference type="Proteomes" id="UP001291999"/>
    </source>
</evidence>
<organism evidence="3 4">
    <name type="scientific">Nocardioides renjunii</name>
    <dbReference type="NCBI Taxonomy" id="3095075"/>
    <lineage>
        <taxon>Bacteria</taxon>
        <taxon>Bacillati</taxon>
        <taxon>Actinomycetota</taxon>
        <taxon>Actinomycetes</taxon>
        <taxon>Propionibacteriales</taxon>
        <taxon>Nocardioidaceae</taxon>
        <taxon>Nocardioides</taxon>
    </lineage>
</organism>
<dbReference type="EMBL" id="JAXQPW010000002">
    <property type="protein sequence ID" value="MDZ5662172.1"/>
    <property type="molecule type" value="Genomic_DNA"/>
</dbReference>
<accession>A0ABU5KB28</accession>
<comment type="caution">
    <text evidence="3">The sequence shown here is derived from an EMBL/GenBank/DDBJ whole genome shotgun (WGS) entry which is preliminary data.</text>
</comment>
<keyword evidence="1" id="KW-0472">Membrane</keyword>
<dbReference type="RefSeq" id="WP_172272107.1">
    <property type="nucleotide sequence ID" value="NZ_CP141058.1"/>
</dbReference>
<gene>
    <name evidence="3" type="ORF">SFC79_10390</name>
</gene>
<feature type="transmembrane region" description="Helical" evidence="1">
    <location>
        <begin position="21"/>
        <end position="48"/>
    </location>
</feature>
<evidence type="ECO:0000256" key="1">
    <source>
        <dbReference type="SAM" id="Phobius"/>
    </source>
</evidence>
<keyword evidence="4" id="KW-1185">Reference proteome</keyword>
<keyword evidence="1" id="KW-1133">Transmembrane helix</keyword>
<evidence type="ECO:0000313" key="3">
    <source>
        <dbReference type="EMBL" id="MDZ5662172.1"/>
    </source>
</evidence>
<feature type="transmembrane region" description="Helical" evidence="1">
    <location>
        <begin position="93"/>
        <end position="112"/>
    </location>
</feature>
<dbReference type="Pfam" id="PF23636">
    <property type="entry name" value="DUF7144"/>
    <property type="match status" value="1"/>
</dbReference>
<feature type="transmembrane region" description="Helical" evidence="1">
    <location>
        <begin position="118"/>
        <end position="135"/>
    </location>
</feature>
<protein>
    <recommendedName>
        <fullName evidence="2">DUF7144 domain-containing protein</fullName>
    </recommendedName>
</protein>
<name>A0ABU5KB28_9ACTN</name>
<sequence length="145" mass="15418">MTAHASVDRSGSAPGDTGGGWYGWVVFAGVMMMMLGAFHAMAGLVALFKDDYFLVTERGLVVTTDYTTWGWVHLLLGVLLAVAGGALLTGATWARVVAVVVAMTSAVVNLAFLAAYPLWSAIMIAVDVLIIYAVTARRGSYAEWR</sequence>
<feature type="domain" description="DUF7144" evidence="2">
    <location>
        <begin position="24"/>
        <end position="138"/>
    </location>
</feature>
<evidence type="ECO:0000259" key="2">
    <source>
        <dbReference type="Pfam" id="PF23636"/>
    </source>
</evidence>
<keyword evidence="1" id="KW-0812">Transmembrane</keyword>
<feature type="transmembrane region" description="Helical" evidence="1">
    <location>
        <begin position="68"/>
        <end position="88"/>
    </location>
</feature>
<proteinExistence type="predicted"/>
<reference evidence="3 4" key="1">
    <citation type="submission" date="2023-11" db="EMBL/GenBank/DDBJ databases">
        <title>Novel species in genus Nocardioides.</title>
        <authorList>
            <person name="Zhou H."/>
        </authorList>
    </citation>
    <scope>NUCLEOTIDE SEQUENCE [LARGE SCALE GENOMIC DNA]</scope>
    <source>
        <strain evidence="3 4">S-58</strain>
    </source>
</reference>
<dbReference type="Proteomes" id="UP001291999">
    <property type="component" value="Unassembled WGS sequence"/>
</dbReference>
<dbReference type="InterPro" id="IPR055568">
    <property type="entry name" value="DUF7144"/>
</dbReference>